<proteinExistence type="predicted"/>
<name>D7UUM3_LISGR</name>
<accession>D7UUM3</accession>
<reference evidence="2" key="1">
    <citation type="submission" date="2010-06" db="EMBL/GenBank/DDBJ databases">
        <authorList>
            <person name="Muzny D."/>
            <person name="Qin X."/>
            <person name="Buhay C."/>
            <person name="Dugan-Rocha S."/>
            <person name="Ding Y."/>
            <person name="Chen G."/>
            <person name="Hawes A."/>
            <person name="Holder M."/>
            <person name="Jhangiani S."/>
            <person name="Johnson A."/>
            <person name="Khan Z."/>
            <person name="Li Z."/>
            <person name="Liu W."/>
            <person name="Liu X."/>
            <person name="Perez L."/>
            <person name="Shen H."/>
            <person name="Wang Q."/>
            <person name="Watt J."/>
            <person name="Xi L."/>
            <person name="Xin Y."/>
            <person name="Zhou J."/>
            <person name="Deng J."/>
            <person name="Jiang H."/>
            <person name="Liu Y."/>
            <person name="Qu J."/>
            <person name="Song X.-Z."/>
            <person name="Zhang L."/>
            <person name="Villasana D."/>
            <person name="Johnson A."/>
            <person name="Liu J."/>
            <person name="Liyanage D."/>
            <person name="Lorensuhewa L."/>
            <person name="Robinson T."/>
            <person name="Song A."/>
            <person name="Song B.-B."/>
            <person name="Dinh H."/>
            <person name="Thornton R."/>
            <person name="Coyle M."/>
            <person name="Francisco L."/>
            <person name="Jackson L."/>
            <person name="Javaid M."/>
            <person name="Korchina V."/>
            <person name="Kovar C."/>
            <person name="Mata R."/>
            <person name="Mathew T."/>
            <person name="Ngo R."/>
            <person name="Nguyen L."/>
            <person name="Nguyen N."/>
            <person name="Okwuonu G."/>
            <person name="Ongeri F."/>
            <person name="Pham C."/>
            <person name="Simmons D."/>
            <person name="Wilczek-Boney K."/>
            <person name="Hale W."/>
            <person name="Jakkamsetti A."/>
            <person name="Pham P."/>
            <person name="Ruth R."/>
            <person name="San Lucas F."/>
            <person name="Warren J."/>
            <person name="Zhang J."/>
            <person name="Zhao Z."/>
            <person name="Zhou C."/>
            <person name="Zhu D."/>
            <person name="Lee S."/>
            <person name="Bess C."/>
            <person name="Blankenburg K."/>
            <person name="Forbes L."/>
            <person name="Fu Q."/>
            <person name="Gubbala S."/>
            <person name="Hirani K."/>
            <person name="Jayaseelan J.C."/>
            <person name="Lara F."/>
            <person name="Munidasa M."/>
            <person name="Palculict T."/>
            <person name="Patil S."/>
            <person name="Pu L.-L."/>
            <person name="Saada N."/>
            <person name="Tang L."/>
            <person name="Weissenberger G."/>
            <person name="Zhu Y."/>
            <person name="Hemphill L."/>
            <person name="Shang Y."/>
            <person name="Youmans B."/>
            <person name="Ayvaz T."/>
            <person name="Ross M."/>
            <person name="Santibanez J."/>
            <person name="Aqrawi P."/>
            <person name="Gross S."/>
            <person name="Joshi V."/>
            <person name="Fowler G."/>
            <person name="Nazareth L."/>
            <person name="Reid J."/>
            <person name="Worley K."/>
            <person name="Petrosino J."/>
            <person name="Highlander S."/>
            <person name="Gibbs R."/>
        </authorList>
    </citation>
    <scope>NUCLEOTIDE SEQUENCE [LARGE SCALE GENOMIC DNA]</scope>
    <source>
        <strain evidence="2">DSM 20601</strain>
    </source>
</reference>
<keyword evidence="3" id="KW-1185">Reference proteome</keyword>
<keyword evidence="1" id="KW-0472">Membrane</keyword>
<feature type="transmembrane region" description="Helical" evidence="1">
    <location>
        <begin position="12"/>
        <end position="35"/>
    </location>
</feature>
<dbReference type="STRING" id="525367.HMPREF0556_10148"/>
<protein>
    <submittedName>
        <fullName evidence="2">Uncharacterized protein</fullName>
    </submittedName>
</protein>
<evidence type="ECO:0000313" key="2">
    <source>
        <dbReference type="EMBL" id="EFI84949.1"/>
    </source>
</evidence>
<comment type="caution">
    <text evidence="2">The sequence shown here is derived from an EMBL/GenBank/DDBJ whole genome shotgun (WGS) entry which is preliminary data.</text>
</comment>
<evidence type="ECO:0000313" key="3">
    <source>
        <dbReference type="Proteomes" id="UP000010119"/>
    </source>
</evidence>
<sequence length="66" mass="7249">MGSTSAFAAEGFSIVIIEASTPIVVFVVGSIMIYASSKYVVSPTIKKLNKEIQKNRLQTWELKTLI</sequence>
<keyword evidence="1" id="KW-0812">Transmembrane</keyword>
<keyword evidence="1" id="KW-1133">Transmembrane helix</keyword>
<gene>
    <name evidence="2" type="ORF">HMPREF0556_10148</name>
</gene>
<evidence type="ECO:0000256" key="1">
    <source>
        <dbReference type="SAM" id="Phobius"/>
    </source>
</evidence>
<dbReference type="HOGENOM" id="CLU_2825941_0_0_9"/>
<dbReference type="AlphaFoldDB" id="D7UUM3"/>
<organism evidence="2 3">
    <name type="scientific">Listeria grayi DSM 20601</name>
    <dbReference type="NCBI Taxonomy" id="525367"/>
    <lineage>
        <taxon>Bacteria</taxon>
        <taxon>Bacillati</taxon>
        <taxon>Bacillota</taxon>
        <taxon>Bacilli</taxon>
        <taxon>Bacillales</taxon>
        <taxon>Listeriaceae</taxon>
        <taxon>Listeria</taxon>
    </lineage>
</organism>
<dbReference type="EMBL" id="ACCR02000002">
    <property type="protein sequence ID" value="EFI84949.1"/>
    <property type="molecule type" value="Genomic_DNA"/>
</dbReference>
<dbReference type="Proteomes" id="UP000010119">
    <property type="component" value="Unassembled WGS sequence"/>
</dbReference>